<feature type="transmembrane region" description="Helical" evidence="8">
    <location>
        <begin position="453"/>
        <end position="474"/>
    </location>
</feature>
<protein>
    <submittedName>
        <fullName evidence="10">Spectinomycin tetracycline efflux pump</fullName>
    </submittedName>
</protein>
<feature type="transmembrane region" description="Helical" evidence="8">
    <location>
        <begin position="178"/>
        <end position="199"/>
    </location>
</feature>
<dbReference type="RefSeq" id="WP_099555195.1">
    <property type="nucleotide sequence ID" value="NZ_LT960614.1"/>
</dbReference>
<dbReference type="Gene3D" id="1.20.1720.10">
    <property type="entry name" value="Multidrug resistance protein D"/>
    <property type="match status" value="1"/>
</dbReference>
<evidence type="ECO:0000256" key="5">
    <source>
        <dbReference type="ARBA" id="ARBA00022989"/>
    </source>
</evidence>
<keyword evidence="3" id="KW-1003">Cell membrane</keyword>
<evidence type="ECO:0000256" key="1">
    <source>
        <dbReference type="ARBA" id="ARBA00004651"/>
    </source>
</evidence>
<dbReference type="Gene3D" id="1.20.1250.20">
    <property type="entry name" value="MFS general substrate transporter like domains"/>
    <property type="match status" value="1"/>
</dbReference>
<dbReference type="EMBL" id="LT960614">
    <property type="protein sequence ID" value="SON54689.1"/>
    <property type="molecule type" value="Genomic_DNA"/>
</dbReference>
<keyword evidence="6 8" id="KW-0472">Membrane</keyword>
<feature type="transmembrane region" description="Helical" evidence="8">
    <location>
        <begin position="242"/>
        <end position="259"/>
    </location>
</feature>
<evidence type="ECO:0000256" key="6">
    <source>
        <dbReference type="ARBA" id="ARBA00023136"/>
    </source>
</evidence>
<evidence type="ECO:0000256" key="2">
    <source>
        <dbReference type="ARBA" id="ARBA00022448"/>
    </source>
</evidence>
<organism evidence="10 11">
    <name type="scientific">Hartmannibacter diazotrophicus</name>
    <dbReference type="NCBI Taxonomy" id="1482074"/>
    <lineage>
        <taxon>Bacteria</taxon>
        <taxon>Pseudomonadati</taxon>
        <taxon>Pseudomonadota</taxon>
        <taxon>Alphaproteobacteria</taxon>
        <taxon>Hyphomicrobiales</taxon>
        <taxon>Pleomorphomonadaceae</taxon>
        <taxon>Hartmannibacter</taxon>
    </lineage>
</organism>
<comment type="subcellular location">
    <subcellularLocation>
        <location evidence="1">Cell membrane</location>
        <topology evidence="1">Multi-pass membrane protein</topology>
    </subcellularLocation>
</comment>
<dbReference type="Pfam" id="PF07690">
    <property type="entry name" value="MFS_1"/>
    <property type="match status" value="1"/>
</dbReference>
<name>A0A2C9D3C7_9HYPH</name>
<keyword evidence="11" id="KW-1185">Reference proteome</keyword>
<gene>
    <name evidence="10" type="primary">stp_1</name>
    <name evidence="10" type="ORF">HDIA_1148</name>
</gene>
<feature type="transmembrane region" description="Helical" evidence="8">
    <location>
        <begin position="21"/>
        <end position="48"/>
    </location>
</feature>
<feature type="domain" description="Major facilitator superfamily (MFS) profile" evidence="9">
    <location>
        <begin position="24"/>
        <end position="475"/>
    </location>
</feature>
<dbReference type="PROSITE" id="PS50850">
    <property type="entry name" value="MFS"/>
    <property type="match status" value="1"/>
</dbReference>
<dbReference type="AlphaFoldDB" id="A0A2C9D3C7"/>
<sequence length="486" mass="48825">MANPSISDDTLKERSTPAPSSGWALVSLALSMLLSSLGVSIANVALPAMAEAFAAPFQDVQWIILSYLLAVTVAIVGAGRLGDVLGHRRVLLAGVLLFTAASLLCGLAPTLATLIAARGAQGLGAAVLMALTVAFVRETVPRERTGRAMGLLGTMSAIGTALGPSLGGALIAGFDWRAIFLVLVPLGLTAFLVGSLALPKGQPSTAANRPGFDLPGTLVLALTLAAYTLAVTANGEHFDLPHVALVVLAAAGTGLFVRIESRAGSPLIRLAAFRYDGLGAGLGMNALVATVMMTTLVVGPFYLSRALGLSNAFVGVVMSIGPVISALTGLPSGRLVDRLGAQSVVFAGLAAMAVGAFLLATLPAVFGISGYVAAIAILTPGYQLFQAANNTAVMMDIGPDQRGAISGLLSLSRNLGLMTGASVMGAVFAFGVGSGDMASAPANAIAAGMQTTFMVAAALVVVGMAIGLASRALCARVAPTEGSREG</sequence>
<evidence type="ECO:0000256" key="3">
    <source>
        <dbReference type="ARBA" id="ARBA00022475"/>
    </source>
</evidence>
<dbReference type="InterPro" id="IPR036259">
    <property type="entry name" value="MFS_trans_sf"/>
</dbReference>
<feature type="transmembrane region" description="Helical" evidence="8">
    <location>
        <begin position="309"/>
        <end position="327"/>
    </location>
</feature>
<keyword evidence="2" id="KW-0813">Transport</keyword>
<feature type="transmembrane region" description="Helical" evidence="8">
    <location>
        <begin position="148"/>
        <end position="172"/>
    </location>
</feature>
<feature type="transmembrane region" description="Helical" evidence="8">
    <location>
        <begin position="60"/>
        <end position="78"/>
    </location>
</feature>
<feature type="region of interest" description="Disordered" evidence="7">
    <location>
        <begin position="1"/>
        <end position="20"/>
    </location>
</feature>
<dbReference type="CDD" id="cd17321">
    <property type="entry name" value="MFS_MMR_MDR_like"/>
    <property type="match status" value="1"/>
</dbReference>
<dbReference type="InterPro" id="IPR020846">
    <property type="entry name" value="MFS_dom"/>
</dbReference>
<keyword evidence="5 8" id="KW-1133">Transmembrane helix</keyword>
<feature type="transmembrane region" description="Helical" evidence="8">
    <location>
        <begin position="90"/>
        <end position="109"/>
    </location>
</feature>
<dbReference type="PANTHER" id="PTHR42718:SF46">
    <property type="entry name" value="BLR6921 PROTEIN"/>
    <property type="match status" value="1"/>
</dbReference>
<dbReference type="PRINTS" id="PR01036">
    <property type="entry name" value="TCRTETB"/>
</dbReference>
<proteinExistence type="predicted"/>
<feature type="transmembrane region" description="Helical" evidence="8">
    <location>
        <begin position="415"/>
        <end position="433"/>
    </location>
</feature>
<dbReference type="PANTHER" id="PTHR42718">
    <property type="entry name" value="MAJOR FACILITATOR SUPERFAMILY MULTIDRUG TRANSPORTER MFSC"/>
    <property type="match status" value="1"/>
</dbReference>
<evidence type="ECO:0000256" key="8">
    <source>
        <dbReference type="SAM" id="Phobius"/>
    </source>
</evidence>
<dbReference type="SUPFAM" id="SSF103473">
    <property type="entry name" value="MFS general substrate transporter"/>
    <property type="match status" value="1"/>
</dbReference>
<feature type="transmembrane region" description="Helical" evidence="8">
    <location>
        <begin position="365"/>
        <end position="385"/>
    </location>
</feature>
<feature type="transmembrane region" description="Helical" evidence="8">
    <location>
        <begin position="339"/>
        <end position="359"/>
    </location>
</feature>
<feature type="transmembrane region" description="Helical" evidence="8">
    <location>
        <begin position="115"/>
        <end position="136"/>
    </location>
</feature>
<dbReference type="Proteomes" id="UP000223606">
    <property type="component" value="Chromosome 1"/>
</dbReference>
<accession>A0A2C9D3C7</accession>
<reference evidence="11" key="1">
    <citation type="submission" date="2017-09" db="EMBL/GenBank/DDBJ databases">
        <title>Genome sequence of Nannocystis excedens DSM 71.</title>
        <authorList>
            <person name="Blom J."/>
        </authorList>
    </citation>
    <scope>NUCLEOTIDE SEQUENCE [LARGE SCALE GENOMIC DNA]</scope>
    <source>
        <strain evidence="11">type strain: E19</strain>
    </source>
</reference>
<dbReference type="GO" id="GO:0005886">
    <property type="term" value="C:plasma membrane"/>
    <property type="evidence" value="ECO:0007669"/>
    <property type="project" value="UniProtKB-SubCell"/>
</dbReference>
<feature type="transmembrane region" description="Helical" evidence="8">
    <location>
        <begin position="280"/>
        <end position="303"/>
    </location>
</feature>
<evidence type="ECO:0000313" key="11">
    <source>
        <dbReference type="Proteomes" id="UP000223606"/>
    </source>
</evidence>
<dbReference type="KEGG" id="hdi:HDIA_1148"/>
<evidence type="ECO:0000256" key="4">
    <source>
        <dbReference type="ARBA" id="ARBA00022692"/>
    </source>
</evidence>
<evidence type="ECO:0000256" key="7">
    <source>
        <dbReference type="SAM" id="MobiDB-lite"/>
    </source>
</evidence>
<feature type="transmembrane region" description="Helical" evidence="8">
    <location>
        <begin position="211"/>
        <end position="230"/>
    </location>
</feature>
<dbReference type="GO" id="GO:0022857">
    <property type="term" value="F:transmembrane transporter activity"/>
    <property type="evidence" value="ECO:0007669"/>
    <property type="project" value="InterPro"/>
</dbReference>
<keyword evidence="4 8" id="KW-0812">Transmembrane</keyword>
<evidence type="ECO:0000313" key="10">
    <source>
        <dbReference type="EMBL" id="SON54689.1"/>
    </source>
</evidence>
<evidence type="ECO:0000259" key="9">
    <source>
        <dbReference type="PROSITE" id="PS50850"/>
    </source>
</evidence>
<dbReference type="InterPro" id="IPR011701">
    <property type="entry name" value="MFS"/>
</dbReference>
<dbReference type="OrthoDB" id="9812221at2"/>